<dbReference type="InterPro" id="IPR003594">
    <property type="entry name" value="HATPase_dom"/>
</dbReference>
<evidence type="ECO:0000259" key="7">
    <source>
        <dbReference type="PROSITE" id="PS50885"/>
    </source>
</evidence>
<comment type="subcellular location">
    <subcellularLocation>
        <location evidence="1">Membrane</location>
    </subcellularLocation>
</comment>
<organism evidence="8">
    <name type="scientific">Caldicellulosiruptor owensensis</name>
    <dbReference type="NCBI Taxonomy" id="55205"/>
    <lineage>
        <taxon>Bacteria</taxon>
        <taxon>Bacillati</taxon>
        <taxon>Bacillota</taxon>
        <taxon>Bacillota incertae sedis</taxon>
        <taxon>Caldicellulosiruptorales</taxon>
        <taxon>Caldicellulosiruptoraceae</taxon>
        <taxon>Caldicellulosiruptor</taxon>
    </lineage>
</organism>
<dbReference type="SMART" id="SM00304">
    <property type="entry name" value="HAMP"/>
    <property type="match status" value="1"/>
</dbReference>
<dbReference type="Pfam" id="PF00672">
    <property type="entry name" value="HAMP"/>
    <property type="match status" value="1"/>
</dbReference>
<feature type="coiled-coil region" evidence="5">
    <location>
        <begin position="39"/>
        <end position="66"/>
    </location>
</feature>
<sequence>MKMLLTNLEMRKKFILAFFISAFIPQIFLGIILFLNLHAITLENAINNTKRNVQDVKKNLSDVLQNAVYISNKLYLDKKLSDILSTEYSDVSKLYEDYTSYKEFSNLLSIYNKNIHLIKVYTFNPTLLDTGEFVKVDNYLKKQRWFIHSLKEDGRISWELVFDNSPFRPQYYFSLVRLLKNSYGEKVGVMVIYIKKERINEILSQNENTIVVTDKGTVVAAKDQNLIGKTIDIKAFEGGDRLIENVKINQRNLIAFVGTIAPDETGGNYLKVISFFSKKEIFKVPNKVSFFAFVVITVNLLVSLFLMLLFSKFITDRLTILNERVNQISHGKLDTSIEILGKDEIGQLAENVKEMAKNIKNLIEQVYIAEIQKQQMITKQREIQFEMLCSQINPHFIFNTLETIRMKAICSGQEEISYIVYLLSNLLRKSITINSELILLKEEIEFVQQFLEIQKFRFGDRIDFDIQVDKDLFNQKILPFVIQPLVENSIKHGIEPKVGKGYISIRIFKKDEKIVIRVEDNGIGMREDEYEKLITWLKSEQKDAHVGLKNVYTRLKLFYGSEFEFLIKSRFGSGTVVEITVPRKEGE</sequence>
<reference evidence="8" key="1">
    <citation type="journal article" date="2020" name="mSystems">
        <title>Genome- and Community-Level Interaction Insights into Carbon Utilization and Element Cycling Functions of Hydrothermarchaeota in Hydrothermal Sediment.</title>
        <authorList>
            <person name="Zhou Z."/>
            <person name="Liu Y."/>
            <person name="Xu W."/>
            <person name="Pan J."/>
            <person name="Luo Z.H."/>
            <person name="Li M."/>
        </authorList>
    </citation>
    <scope>NUCLEOTIDE SEQUENCE [LARGE SCALE GENOMIC DNA]</scope>
    <source>
        <strain evidence="8">SpSt-102</strain>
    </source>
</reference>
<dbReference type="EMBL" id="DRUZ01000030">
    <property type="protein sequence ID" value="HHS01347.1"/>
    <property type="molecule type" value="Genomic_DNA"/>
</dbReference>
<dbReference type="Gene3D" id="6.10.340.10">
    <property type="match status" value="1"/>
</dbReference>
<dbReference type="Pfam" id="PF06580">
    <property type="entry name" value="His_kinase"/>
    <property type="match status" value="1"/>
</dbReference>
<name>A0A7C5V1L2_9FIRM</name>
<dbReference type="InterPro" id="IPR003660">
    <property type="entry name" value="HAMP_dom"/>
</dbReference>
<keyword evidence="6" id="KW-0472">Membrane</keyword>
<dbReference type="InterPro" id="IPR050640">
    <property type="entry name" value="Bact_2-comp_sensor_kinase"/>
</dbReference>
<feature type="transmembrane region" description="Helical" evidence="6">
    <location>
        <begin position="288"/>
        <end position="310"/>
    </location>
</feature>
<evidence type="ECO:0000256" key="3">
    <source>
        <dbReference type="ARBA" id="ARBA00022679"/>
    </source>
</evidence>
<protein>
    <submittedName>
        <fullName evidence="8">HAMP domain-containing protein</fullName>
    </submittedName>
</protein>
<accession>A0A7C5V1L2</accession>
<dbReference type="InterPro" id="IPR010559">
    <property type="entry name" value="Sig_transdc_His_kin_internal"/>
</dbReference>
<keyword evidence="6" id="KW-0812">Transmembrane</keyword>
<dbReference type="Pfam" id="PF02518">
    <property type="entry name" value="HATPase_c"/>
    <property type="match status" value="1"/>
</dbReference>
<gene>
    <name evidence="8" type="ORF">ENL71_02260</name>
</gene>
<dbReference type="PROSITE" id="PS50885">
    <property type="entry name" value="HAMP"/>
    <property type="match status" value="1"/>
</dbReference>
<keyword evidence="4" id="KW-0418">Kinase</keyword>
<dbReference type="InterPro" id="IPR036890">
    <property type="entry name" value="HATPase_C_sf"/>
</dbReference>
<evidence type="ECO:0000256" key="6">
    <source>
        <dbReference type="SAM" id="Phobius"/>
    </source>
</evidence>
<evidence type="ECO:0000256" key="5">
    <source>
        <dbReference type="SAM" id="Coils"/>
    </source>
</evidence>
<dbReference type="GO" id="GO:0016020">
    <property type="term" value="C:membrane"/>
    <property type="evidence" value="ECO:0007669"/>
    <property type="project" value="UniProtKB-SubCell"/>
</dbReference>
<keyword evidence="6" id="KW-1133">Transmembrane helix</keyword>
<dbReference type="CDD" id="cd06225">
    <property type="entry name" value="HAMP"/>
    <property type="match status" value="1"/>
</dbReference>
<evidence type="ECO:0000256" key="1">
    <source>
        <dbReference type="ARBA" id="ARBA00004370"/>
    </source>
</evidence>
<dbReference type="SMART" id="SM00387">
    <property type="entry name" value="HATPase_c"/>
    <property type="match status" value="1"/>
</dbReference>
<dbReference type="PANTHER" id="PTHR34220">
    <property type="entry name" value="SENSOR HISTIDINE KINASE YPDA"/>
    <property type="match status" value="1"/>
</dbReference>
<dbReference type="GO" id="GO:0000155">
    <property type="term" value="F:phosphorelay sensor kinase activity"/>
    <property type="evidence" value="ECO:0007669"/>
    <property type="project" value="InterPro"/>
</dbReference>
<keyword evidence="2" id="KW-0597">Phosphoprotein</keyword>
<comment type="caution">
    <text evidence="8">The sequence shown here is derived from an EMBL/GenBank/DDBJ whole genome shotgun (WGS) entry which is preliminary data.</text>
</comment>
<dbReference type="AlphaFoldDB" id="A0A7C5V1L2"/>
<keyword evidence="5" id="KW-0175">Coiled coil</keyword>
<evidence type="ECO:0000256" key="2">
    <source>
        <dbReference type="ARBA" id="ARBA00022553"/>
    </source>
</evidence>
<keyword evidence="3" id="KW-0808">Transferase</keyword>
<evidence type="ECO:0000256" key="4">
    <source>
        <dbReference type="ARBA" id="ARBA00022777"/>
    </source>
</evidence>
<proteinExistence type="predicted"/>
<dbReference type="SUPFAM" id="SSF55874">
    <property type="entry name" value="ATPase domain of HSP90 chaperone/DNA topoisomerase II/histidine kinase"/>
    <property type="match status" value="1"/>
</dbReference>
<dbReference type="PANTHER" id="PTHR34220:SF7">
    <property type="entry name" value="SENSOR HISTIDINE KINASE YPDA"/>
    <property type="match status" value="1"/>
</dbReference>
<feature type="domain" description="HAMP" evidence="7">
    <location>
        <begin position="312"/>
        <end position="364"/>
    </location>
</feature>
<dbReference type="Gene3D" id="3.30.565.10">
    <property type="entry name" value="Histidine kinase-like ATPase, C-terminal domain"/>
    <property type="match status" value="1"/>
</dbReference>
<dbReference type="SUPFAM" id="SSF158472">
    <property type="entry name" value="HAMP domain-like"/>
    <property type="match status" value="1"/>
</dbReference>
<evidence type="ECO:0000313" key="8">
    <source>
        <dbReference type="EMBL" id="HHS01347.1"/>
    </source>
</evidence>